<proteinExistence type="predicted"/>
<accession>A0ABQ4NFR4</accession>
<dbReference type="RefSeq" id="WP_213531423.1">
    <property type="nucleotide sequence ID" value="NZ_BOVJ01000213.1"/>
</dbReference>
<gene>
    <name evidence="1" type="ORF">PACILC2_53810</name>
</gene>
<name>A0ABQ4NFR4_9BACL</name>
<reference evidence="1 2" key="1">
    <citation type="submission" date="2021-04" db="EMBL/GenBank/DDBJ databases">
        <title>Draft genome sequence of Paenibacillus cisolokensis, LC2-13A.</title>
        <authorList>
            <person name="Uke A."/>
            <person name="Chhe C."/>
            <person name="Baramee S."/>
            <person name="Kosugi A."/>
        </authorList>
    </citation>
    <scope>NUCLEOTIDE SEQUENCE [LARGE SCALE GENOMIC DNA]</scope>
    <source>
        <strain evidence="1 2">LC2-13A</strain>
    </source>
</reference>
<evidence type="ECO:0000313" key="1">
    <source>
        <dbReference type="EMBL" id="GIQ66813.1"/>
    </source>
</evidence>
<comment type="caution">
    <text evidence="1">The sequence shown here is derived from an EMBL/GenBank/DDBJ whole genome shotgun (WGS) entry which is preliminary data.</text>
</comment>
<organism evidence="1 2">
    <name type="scientific">Paenibacillus cisolokensis</name>
    <dbReference type="NCBI Taxonomy" id="1658519"/>
    <lineage>
        <taxon>Bacteria</taxon>
        <taxon>Bacillati</taxon>
        <taxon>Bacillota</taxon>
        <taxon>Bacilli</taxon>
        <taxon>Bacillales</taxon>
        <taxon>Paenibacillaceae</taxon>
        <taxon>Paenibacillus</taxon>
    </lineage>
</organism>
<protein>
    <submittedName>
        <fullName evidence="1">Uncharacterized protein</fullName>
    </submittedName>
</protein>
<sequence>MILEKHLVEFATSLNITTKRTAHQNLGDTIAKIKNQKVDFEADVVDYNNEFISWLEEILKNQEKYLNAFEVIDIENMRVAVSEQKKYLIKLQS</sequence>
<keyword evidence="2" id="KW-1185">Reference proteome</keyword>
<dbReference type="Proteomes" id="UP000680304">
    <property type="component" value="Unassembled WGS sequence"/>
</dbReference>
<dbReference type="EMBL" id="BOVJ01000213">
    <property type="protein sequence ID" value="GIQ66813.1"/>
    <property type="molecule type" value="Genomic_DNA"/>
</dbReference>
<evidence type="ECO:0000313" key="2">
    <source>
        <dbReference type="Proteomes" id="UP000680304"/>
    </source>
</evidence>